<dbReference type="Gene3D" id="3.40.50.2300">
    <property type="match status" value="1"/>
</dbReference>
<evidence type="ECO:0000259" key="3">
    <source>
        <dbReference type="PROSITE" id="PS50930"/>
    </source>
</evidence>
<dbReference type="PROSITE" id="PS50110">
    <property type="entry name" value="RESPONSE_REGULATORY"/>
    <property type="match status" value="1"/>
</dbReference>
<dbReference type="PROSITE" id="PS50930">
    <property type="entry name" value="HTH_LYTTR"/>
    <property type="match status" value="1"/>
</dbReference>
<protein>
    <submittedName>
        <fullName evidence="4">LytTR family DNA-binding domain-containing protein</fullName>
    </submittedName>
</protein>
<dbReference type="InterPro" id="IPR011006">
    <property type="entry name" value="CheY-like_superfamily"/>
</dbReference>
<dbReference type="RefSeq" id="WP_347922913.1">
    <property type="nucleotide sequence ID" value="NZ_CP157199.1"/>
</dbReference>
<dbReference type="EMBL" id="CP157199">
    <property type="protein sequence ID" value="XBG60683.1"/>
    <property type="molecule type" value="Genomic_DNA"/>
</dbReference>
<dbReference type="Pfam" id="PF00072">
    <property type="entry name" value="Response_reg"/>
    <property type="match status" value="1"/>
</dbReference>
<dbReference type="SMART" id="SM00448">
    <property type="entry name" value="REC"/>
    <property type="match status" value="1"/>
</dbReference>
<dbReference type="InterPro" id="IPR007492">
    <property type="entry name" value="LytTR_DNA-bd_dom"/>
</dbReference>
<dbReference type="PANTHER" id="PTHR37299:SF1">
    <property type="entry name" value="STAGE 0 SPORULATION PROTEIN A HOMOLOG"/>
    <property type="match status" value="1"/>
</dbReference>
<evidence type="ECO:0000313" key="4">
    <source>
        <dbReference type="EMBL" id="XBG60683.1"/>
    </source>
</evidence>
<feature type="modified residue" description="4-aspartylphosphate" evidence="1">
    <location>
        <position position="57"/>
    </location>
</feature>
<dbReference type="Pfam" id="PF04397">
    <property type="entry name" value="LytTR"/>
    <property type="match status" value="1"/>
</dbReference>
<reference evidence="4" key="1">
    <citation type="submission" date="2024-05" db="EMBL/GenBank/DDBJ databases">
        <title>Pontimicrobium maritimus sp. nov., isolated form sea water.</title>
        <authorList>
            <person name="Muhammad N."/>
            <person name="Vuong T.Q."/>
            <person name="Han H.L."/>
            <person name="Kim S.-G."/>
        </authorList>
    </citation>
    <scope>NUCLEOTIDE SEQUENCE</scope>
    <source>
        <strain evidence="4">SW4</strain>
    </source>
</reference>
<feature type="domain" description="HTH LytTR-type" evidence="3">
    <location>
        <begin position="155"/>
        <end position="259"/>
    </location>
</feature>
<name>A0AAU7BRC7_9FLAO</name>
<evidence type="ECO:0000259" key="2">
    <source>
        <dbReference type="PROSITE" id="PS50110"/>
    </source>
</evidence>
<dbReference type="SMART" id="SM00850">
    <property type="entry name" value="LytTR"/>
    <property type="match status" value="1"/>
</dbReference>
<sequence length="259" mass="30217">MDNQIKVLIIDDEPLARQRLKNLLNDIHAIKLEGVCKTGEEAVKTIDELEPDIIFLDIELKDMTGFDVLDKISTKKKPLVIFVTAYDEFALKAFDNFAFDYLLKPFKDERFFKSTSNALDYIKNNKPLYDEKLSEFLSYLKGSSNESKNNYKKNIPIRLGNKISFLKLSDIKYILASGYYAEIYTDDKKHLMRESLTKLSTELDPNNFIRVHRSTIINIKYVHELINSNFGDMDVKMKDHKLFRISKSYKKDFLKKIGV</sequence>
<keyword evidence="4" id="KW-0238">DNA-binding</keyword>
<dbReference type="AlphaFoldDB" id="A0AAU7BRC7"/>
<dbReference type="InterPro" id="IPR046947">
    <property type="entry name" value="LytR-like"/>
</dbReference>
<feature type="domain" description="Response regulatory" evidence="2">
    <location>
        <begin position="6"/>
        <end position="119"/>
    </location>
</feature>
<gene>
    <name evidence="4" type="ORF">ABGB03_12525</name>
</gene>
<dbReference type="Gene3D" id="2.40.50.1020">
    <property type="entry name" value="LytTr DNA-binding domain"/>
    <property type="match status" value="1"/>
</dbReference>
<keyword evidence="1" id="KW-0597">Phosphoprotein</keyword>
<dbReference type="SUPFAM" id="SSF52172">
    <property type="entry name" value="CheY-like"/>
    <property type="match status" value="1"/>
</dbReference>
<dbReference type="InterPro" id="IPR001789">
    <property type="entry name" value="Sig_transdc_resp-reg_receiver"/>
</dbReference>
<dbReference type="GO" id="GO:0003677">
    <property type="term" value="F:DNA binding"/>
    <property type="evidence" value="ECO:0007669"/>
    <property type="project" value="UniProtKB-KW"/>
</dbReference>
<dbReference type="PANTHER" id="PTHR37299">
    <property type="entry name" value="TRANSCRIPTIONAL REGULATOR-RELATED"/>
    <property type="match status" value="1"/>
</dbReference>
<organism evidence="4">
    <name type="scientific">Pontimicrobium sp. SW4</name>
    <dbReference type="NCBI Taxonomy" id="3153519"/>
    <lineage>
        <taxon>Bacteria</taxon>
        <taxon>Pseudomonadati</taxon>
        <taxon>Bacteroidota</taxon>
        <taxon>Flavobacteriia</taxon>
        <taxon>Flavobacteriales</taxon>
        <taxon>Flavobacteriaceae</taxon>
        <taxon>Pontimicrobium</taxon>
    </lineage>
</organism>
<accession>A0AAU7BRC7</accession>
<proteinExistence type="predicted"/>
<dbReference type="GO" id="GO:0000156">
    <property type="term" value="F:phosphorelay response regulator activity"/>
    <property type="evidence" value="ECO:0007669"/>
    <property type="project" value="InterPro"/>
</dbReference>
<evidence type="ECO:0000256" key="1">
    <source>
        <dbReference type="PROSITE-ProRule" id="PRU00169"/>
    </source>
</evidence>